<dbReference type="Pfam" id="PF01544">
    <property type="entry name" value="CorA"/>
    <property type="match status" value="1"/>
</dbReference>
<evidence type="ECO:0000256" key="7">
    <source>
        <dbReference type="ARBA" id="ARBA00023136"/>
    </source>
</evidence>
<name>A0ABY7K1S7_9ACTN</name>
<protein>
    <submittedName>
        <fullName evidence="9">Magnesium transporter CorA family protein</fullName>
    </submittedName>
</protein>
<feature type="transmembrane region" description="Helical" evidence="8">
    <location>
        <begin position="273"/>
        <end position="291"/>
    </location>
</feature>
<dbReference type="Gene3D" id="3.30.460.20">
    <property type="entry name" value="CorA soluble domain-like"/>
    <property type="match status" value="1"/>
</dbReference>
<keyword evidence="5 8" id="KW-0812">Transmembrane</keyword>
<keyword evidence="7 8" id="KW-0472">Membrane</keyword>
<gene>
    <name evidence="9" type="ORF">M6B22_08525</name>
</gene>
<dbReference type="EMBL" id="CP097463">
    <property type="protein sequence ID" value="WAX58795.1"/>
    <property type="molecule type" value="Genomic_DNA"/>
</dbReference>
<evidence type="ECO:0000256" key="2">
    <source>
        <dbReference type="ARBA" id="ARBA00009765"/>
    </source>
</evidence>
<comment type="subcellular location">
    <subcellularLocation>
        <location evidence="1">Cell membrane</location>
        <topology evidence="1">Multi-pass membrane protein</topology>
    </subcellularLocation>
</comment>
<evidence type="ECO:0000313" key="9">
    <source>
        <dbReference type="EMBL" id="WAX58795.1"/>
    </source>
</evidence>
<sequence length="329" mass="37698">MSESSVRTRVWRNGQLESEHIEFDQVSDFLAQPDCLVWADLCNPDDELLAKLAKELELDPHAIEDARDEHERPKAMRYATHMFLTTNAIRYDANSGELVSTRVSAFTLQRGFFTVRLDDAFDISSVVQRWDDNADLIKYGPRALIHGLLDEIVDGYFQTVESLDDGIEELEDDLFDENSNAARQLQRRTFALRKSLVEVRRTVLPMREVVNTAMRRVNESDHNAELAPYYEDLYDHVLRAAEWTESLRDMISSVFETNMALADLRMNLIMKKLTSWAAIIAVPTAITGFYGQNVPYPGFGHEWGVWASVASILLIALALYGLFKRKDWL</sequence>
<proteinExistence type="inferred from homology"/>
<organism evidence="9 10">
    <name type="scientific">Jatrophihabitans cynanchi</name>
    <dbReference type="NCBI Taxonomy" id="2944128"/>
    <lineage>
        <taxon>Bacteria</taxon>
        <taxon>Bacillati</taxon>
        <taxon>Actinomycetota</taxon>
        <taxon>Actinomycetes</taxon>
        <taxon>Jatrophihabitantales</taxon>
        <taxon>Jatrophihabitantaceae</taxon>
        <taxon>Jatrophihabitans</taxon>
    </lineage>
</organism>
<evidence type="ECO:0000256" key="6">
    <source>
        <dbReference type="ARBA" id="ARBA00022989"/>
    </source>
</evidence>
<dbReference type="PANTHER" id="PTHR46494">
    <property type="entry name" value="CORA FAMILY METAL ION TRANSPORTER (EUROFUNG)"/>
    <property type="match status" value="1"/>
</dbReference>
<accession>A0ABY7K1S7</accession>
<dbReference type="InterPro" id="IPR045863">
    <property type="entry name" value="CorA_TM1_TM2"/>
</dbReference>
<dbReference type="InterPro" id="IPR045861">
    <property type="entry name" value="CorA_cytoplasmic_dom"/>
</dbReference>
<dbReference type="PANTHER" id="PTHR46494:SF1">
    <property type="entry name" value="CORA FAMILY METAL ION TRANSPORTER (EUROFUNG)"/>
    <property type="match status" value="1"/>
</dbReference>
<reference evidence="9" key="1">
    <citation type="submission" date="2022-05" db="EMBL/GenBank/DDBJ databases">
        <title>Jatrophihabitans sp. SB3-54 whole genome sequence.</title>
        <authorList>
            <person name="Suh M.K."/>
            <person name="Eom M.K."/>
            <person name="Kim J.S."/>
            <person name="Kim H.S."/>
            <person name="Do H.E."/>
            <person name="Shin Y.K."/>
            <person name="Lee J.-S."/>
        </authorList>
    </citation>
    <scope>NUCLEOTIDE SEQUENCE</scope>
    <source>
        <strain evidence="9">SB3-54</strain>
    </source>
</reference>
<dbReference type="Gene3D" id="1.20.58.340">
    <property type="entry name" value="Magnesium transport protein CorA, transmembrane region"/>
    <property type="match status" value="2"/>
</dbReference>
<evidence type="ECO:0000256" key="5">
    <source>
        <dbReference type="ARBA" id="ARBA00022692"/>
    </source>
</evidence>
<evidence type="ECO:0000313" key="10">
    <source>
        <dbReference type="Proteomes" id="UP001164693"/>
    </source>
</evidence>
<dbReference type="SUPFAM" id="SSF143865">
    <property type="entry name" value="CorA soluble domain-like"/>
    <property type="match status" value="1"/>
</dbReference>
<dbReference type="Proteomes" id="UP001164693">
    <property type="component" value="Chromosome"/>
</dbReference>
<keyword evidence="4" id="KW-1003">Cell membrane</keyword>
<dbReference type="RefSeq" id="WP_269445339.1">
    <property type="nucleotide sequence ID" value="NZ_CP097463.1"/>
</dbReference>
<dbReference type="InterPro" id="IPR002523">
    <property type="entry name" value="MgTranspt_CorA/ZnTranspt_ZntB"/>
</dbReference>
<dbReference type="SUPFAM" id="SSF144083">
    <property type="entry name" value="Magnesium transport protein CorA, transmembrane region"/>
    <property type="match status" value="1"/>
</dbReference>
<feature type="transmembrane region" description="Helical" evidence="8">
    <location>
        <begin position="303"/>
        <end position="323"/>
    </location>
</feature>
<evidence type="ECO:0000256" key="8">
    <source>
        <dbReference type="SAM" id="Phobius"/>
    </source>
</evidence>
<comment type="similarity">
    <text evidence="2">Belongs to the CorA metal ion transporter (MIT) (TC 1.A.35) family.</text>
</comment>
<keyword evidence="10" id="KW-1185">Reference proteome</keyword>
<evidence type="ECO:0000256" key="4">
    <source>
        <dbReference type="ARBA" id="ARBA00022475"/>
    </source>
</evidence>
<keyword evidence="6 8" id="KW-1133">Transmembrane helix</keyword>
<evidence type="ECO:0000256" key="1">
    <source>
        <dbReference type="ARBA" id="ARBA00004651"/>
    </source>
</evidence>
<keyword evidence="3" id="KW-0813">Transport</keyword>
<dbReference type="CDD" id="cd12822">
    <property type="entry name" value="TmCorA-like"/>
    <property type="match status" value="1"/>
</dbReference>
<evidence type="ECO:0000256" key="3">
    <source>
        <dbReference type="ARBA" id="ARBA00022448"/>
    </source>
</evidence>